<dbReference type="GO" id="GO:0004180">
    <property type="term" value="F:carboxypeptidase activity"/>
    <property type="evidence" value="ECO:0007669"/>
    <property type="project" value="UniProtKB-KW"/>
</dbReference>
<organism evidence="4 5">
    <name type="scientific">Nocardia amikacinitolerans</name>
    <dbReference type="NCBI Taxonomy" id="756689"/>
    <lineage>
        <taxon>Bacteria</taxon>
        <taxon>Bacillati</taxon>
        <taxon>Actinomycetota</taxon>
        <taxon>Actinomycetes</taxon>
        <taxon>Mycobacteriales</taxon>
        <taxon>Nocardiaceae</taxon>
        <taxon>Nocardia</taxon>
    </lineage>
</organism>
<dbReference type="OrthoDB" id="9799970at2"/>
<name>A0A285KZF5_9NOCA</name>
<accession>A0A285KZF5</accession>
<gene>
    <name evidence="4" type="ORF">SAMN04244553_1168</name>
</gene>
<keyword evidence="4" id="KW-0645">Protease</keyword>
<dbReference type="Gene3D" id="3.30.1380.10">
    <property type="match status" value="1"/>
</dbReference>
<sequence>MSTVDQQSPVPEAIEPPVGSSPAWPPRDASAEEFGNDVLAELAEYKHPDETEEELSDWEATYYEKEFEPETKRSSTEQFEDKPKYDVRQENLADELFEAEEFARHAVFEAAIPAETAGRTARDTDFEGPRNRPLVRTTQELRTAWRDYACAEERMVPLRLFGRWETLVNPATVKAWRALEQALVATGYNVHRAWVYNCRNIAGQTTRSLHAYGLAIDIDHTAPGCNVNRATPDKRLVRFSAETTKEGRCRDVAEGRADTSFTPDQVAAVEAIRTVDDNQVFTWGGRWRTTKDTMHFQINVTPEELARGLRSVATSPPERVAQPRSMPRGPVDHSALDARIVRVMTLLVNDYGYPVNGAAGIVGNLIAESGLQPNRIEGSSPSAPMRAMNFAGQLTDFTPEQVQNRDFAAKRGPRRPGVGIAQWTSPNRRNGLFRHMFRGRQLGAAILFDLDAQVDYLDTELRGSYPSVYRALTMPGVTVDAASDDVLYRFEIPGAILQDRRRLPRTDPRVQQIFAERRALAKRALAVYRASQLA</sequence>
<feature type="domain" description="Phage tail lysozyme" evidence="3">
    <location>
        <begin position="342"/>
        <end position="496"/>
    </location>
</feature>
<protein>
    <submittedName>
        <fullName evidence="4">D-alanyl-D-alanine carboxypeptidase</fullName>
    </submittedName>
</protein>
<dbReference type="Gene3D" id="1.10.530.10">
    <property type="match status" value="1"/>
</dbReference>
<evidence type="ECO:0000259" key="2">
    <source>
        <dbReference type="Pfam" id="PF13539"/>
    </source>
</evidence>
<dbReference type="STRING" id="1379680.GCA_001612615_02386"/>
<feature type="region of interest" description="Disordered" evidence="1">
    <location>
        <begin position="1"/>
        <end position="83"/>
    </location>
</feature>
<reference evidence="4 5" key="1">
    <citation type="submission" date="2017-09" db="EMBL/GenBank/DDBJ databases">
        <authorList>
            <person name="Ehlers B."/>
            <person name="Leendertz F.H."/>
        </authorList>
    </citation>
    <scope>NUCLEOTIDE SEQUENCE [LARGE SCALE GENOMIC DNA]</scope>
    <source>
        <strain evidence="4 5">DSM 45537</strain>
    </source>
</reference>
<dbReference type="Pfam" id="PF18013">
    <property type="entry name" value="Phage_lysozyme2"/>
    <property type="match status" value="1"/>
</dbReference>
<dbReference type="Proteomes" id="UP000219565">
    <property type="component" value="Unassembled WGS sequence"/>
</dbReference>
<dbReference type="RefSeq" id="WP_097243948.1">
    <property type="nucleotide sequence ID" value="NZ_OBEG01000001.1"/>
</dbReference>
<evidence type="ECO:0000313" key="4">
    <source>
        <dbReference type="EMBL" id="SNY78034.1"/>
    </source>
</evidence>
<dbReference type="InterPro" id="IPR039561">
    <property type="entry name" value="Peptidase_M15C"/>
</dbReference>
<dbReference type="InterPro" id="IPR009045">
    <property type="entry name" value="Zn_M74/Hedgehog-like"/>
</dbReference>
<keyword evidence="4" id="KW-0378">Hydrolase</keyword>
<evidence type="ECO:0000259" key="3">
    <source>
        <dbReference type="Pfam" id="PF18013"/>
    </source>
</evidence>
<keyword evidence="5" id="KW-1185">Reference proteome</keyword>
<dbReference type="InterPro" id="IPR041219">
    <property type="entry name" value="Phage_lysozyme2"/>
</dbReference>
<evidence type="ECO:0000256" key="1">
    <source>
        <dbReference type="SAM" id="MobiDB-lite"/>
    </source>
</evidence>
<keyword evidence="4" id="KW-0121">Carboxypeptidase</keyword>
<dbReference type="SUPFAM" id="SSF55166">
    <property type="entry name" value="Hedgehog/DD-peptidase"/>
    <property type="match status" value="1"/>
</dbReference>
<proteinExistence type="predicted"/>
<dbReference type="EMBL" id="OBEG01000001">
    <property type="protein sequence ID" value="SNY78034.1"/>
    <property type="molecule type" value="Genomic_DNA"/>
</dbReference>
<dbReference type="AlphaFoldDB" id="A0A285KZF5"/>
<evidence type="ECO:0000313" key="5">
    <source>
        <dbReference type="Proteomes" id="UP000219565"/>
    </source>
</evidence>
<dbReference type="Pfam" id="PF13539">
    <property type="entry name" value="Peptidase_M15_4"/>
    <property type="match status" value="1"/>
</dbReference>
<feature type="domain" description="Peptidase M15C" evidence="2">
    <location>
        <begin position="203"/>
        <end position="298"/>
    </location>
</feature>
<feature type="compositionally biased region" description="Basic and acidic residues" evidence="1">
    <location>
        <begin position="62"/>
        <end position="83"/>
    </location>
</feature>